<dbReference type="Pfam" id="PF05766">
    <property type="entry name" value="NinG"/>
    <property type="match status" value="1"/>
</dbReference>
<name>A0A6M3LLM3_9ZZZZ</name>
<gene>
    <name evidence="1" type="ORF">MM415B05509_0009</name>
</gene>
<sequence>MKKTARQRAVADADKWFSLYIRKRDGNRCVLCGATERIQCGHLISRGKANTRYDEDNANAQCATCNKKHEHYPELYTQWWIEQHGKHGQEAYDDLVAKAWTVKKWTVDELREIAVRYKWRYEN</sequence>
<dbReference type="Gene3D" id="1.10.30.50">
    <property type="match status" value="1"/>
</dbReference>
<dbReference type="InterPro" id="IPR008713">
    <property type="entry name" value="Phage_lambda_NinG"/>
</dbReference>
<dbReference type="AlphaFoldDB" id="A0A6M3LLM3"/>
<evidence type="ECO:0000313" key="1">
    <source>
        <dbReference type="EMBL" id="QJA95259.1"/>
    </source>
</evidence>
<reference evidence="1" key="1">
    <citation type="submission" date="2020-03" db="EMBL/GenBank/DDBJ databases">
        <title>The deep terrestrial virosphere.</title>
        <authorList>
            <person name="Holmfeldt K."/>
            <person name="Nilsson E."/>
            <person name="Simone D."/>
            <person name="Lopez-Fernandez M."/>
            <person name="Wu X."/>
            <person name="de Brujin I."/>
            <person name="Lundin D."/>
            <person name="Andersson A."/>
            <person name="Bertilsson S."/>
            <person name="Dopson M."/>
        </authorList>
    </citation>
    <scope>NUCLEOTIDE SEQUENCE</scope>
    <source>
        <strain evidence="1">MM415B05509</strain>
    </source>
</reference>
<accession>A0A6M3LLM3</accession>
<organism evidence="1">
    <name type="scientific">viral metagenome</name>
    <dbReference type="NCBI Taxonomy" id="1070528"/>
    <lineage>
        <taxon>unclassified sequences</taxon>
        <taxon>metagenomes</taxon>
        <taxon>organismal metagenomes</taxon>
    </lineage>
</organism>
<dbReference type="EMBL" id="MT143299">
    <property type="protein sequence ID" value="QJA95259.1"/>
    <property type="molecule type" value="Genomic_DNA"/>
</dbReference>
<proteinExistence type="predicted"/>
<protein>
    <submittedName>
        <fullName evidence="1">Putative lambda recombination protein</fullName>
    </submittedName>
</protein>